<gene>
    <name evidence="5" type="ORF">FHL15_002437</name>
</gene>
<dbReference type="STRING" id="2512241.A0A553I9A3"/>
<dbReference type="GO" id="GO:0006406">
    <property type="term" value="P:mRNA export from nucleus"/>
    <property type="evidence" value="ECO:0007669"/>
    <property type="project" value="TreeGrafter"/>
</dbReference>
<proteinExistence type="inferred from homology"/>
<dbReference type="Pfam" id="PF09766">
    <property type="entry name" value="FmiP_Thoc5"/>
    <property type="match status" value="2"/>
</dbReference>
<evidence type="ECO:0000256" key="2">
    <source>
        <dbReference type="ARBA" id="ARBA00008044"/>
    </source>
</evidence>
<evidence type="ECO:0000256" key="1">
    <source>
        <dbReference type="ARBA" id="ARBA00004123"/>
    </source>
</evidence>
<keyword evidence="3" id="KW-0539">Nucleus</keyword>
<accession>A0A553I9A3</accession>
<dbReference type="PANTHER" id="PTHR13375:SF3">
    <property type="entry name" value="THO COMPLEX SUBUNIT 5 HOMOLOG"/>
    <property type="match status" value="1"/>
</dbReference>
<reference evidence="6" key="1">
    <citation type="submission" date="2019-06" db="EMBL/GenBank/DDBJ databases">
        <title>Draft genome sequence of the griseofulvin-producing fungus Xylaria cubensis strain G536.</title>
        <authorList>
            <person name="Mead M.E."/>
            <person name="Raja H.A."/>
            <person name="Steenwyk J.L."/>
            <person name="Knowles S.L."/>
            <person name="Oberlies N.H."/>
            <person name="Rokas A."/>
        </authorList>
    </citation>
    <scope>NUCLEOTIDE SEQUENCE [LARGE SCALE GENOMIC DNA]</scope>
    <source>
        <strain evidence="6">G536</strain>
    </source>
</reference>
<feature type="coiled-coil region" evidence="4">
    <location>
        <begin position="205"/>
        <end position="253"/>
    </location>
</feature>
<sequence length="341" mass="38613">MAVNDIVTDPELTTVLAASRDTRLQALSLVDQIAAAGPIDGASTEAQLETSKQQKLLITNLAQLRGLHRAANFAARQTKAQTSEARQEVDRLHLQLQNLYYEQRHLQGEITACESFESVSIAPVSLLDQDAEEQVEANPMPVAPANHECEDEYLDKIRSSYCCSVPELAQELIEIKNSHSYQQLPLIPVDEFLALKPEHAADDENALMVARIEHERSEREALEQKRMELLKRKQKLIADNKRRKDDLSNLDKELEKFIDHKRPQTRCLGDQNRLQHGTVCLSHTISEPQKSMSRKAEVSDMRSVITGSRELDLDSHVMLSKELIADSGCYRLISLRQYPNR</sequence>
<dbReference type="Proteomes" id="UP000319160">
    <property type="component" value="Unassembled WGS sequence"/>
</dbReference>
<evidence type="ECO:0000256" key="4">
    <source>
        <dbReference type="SAM" id="Coils"/>
    </source>
</evidence>
<dbReference type="OrthoDB" id="20582at2759"/>
<dbReference type="GO" id="GO:0003729">
    <property type="term" value="F:mRNA binding"/>
    <property type="evidence" value="ECO:0007669"/>
    <property type="project" value="TreeGrafter"/>
</dbReference>
<comment type="caution">
    <text evidence="5">The sequence shown here is derived from an EMBL/GenBank/DDBJ whole genome shotgun (WGS) entry which is preliminary data.</text>
</comment>
<keyword evidence="4" id="KW-0175">Coiled coil</keyword>
<comment type="subcellular location">
    <subcellularLocation>
        <location evidence="1">Nucleus</location>
    </subcellularLocation>
</comment>
<dbReference type="EMBL" id="VFLP01000009">
    <property type="protein sequence ID" value="TRX96771.1"/>
    <property type="molecule type" value="Genomic_DNA"/>
</dbReference>
<evidence type="ECO:0000313" key="6">
    <source>
        <dbReference type="Proteomes" id="UP000319160"/>
    </source>
</evidence>
<name>A0A553I9A3_9PEZI</name>
<dbReference type="AlphaFoldDB" id="A0A553I9A3"/>
<dbReference type="InterPro" id="IPR019163">
    <property type="entry name" value="THO_Thoc5"/>
</dbReference>
<keyword evidence="6" id="KW-1185">Reference proteome</keyword>
<evidence type="ECO:0000256" key="3">
    <source>
        <dbReference type="ARBA" id="ARBA00023242"/>
    </source>
</evidence>
<evidence type="ECO:0000313" key="5">
    <source>
        <dbReference type="EMBL" id="TRX96771.1"/>
    </source>
</evidence>
<dbReference type="GO" id="GO:0000445">
    <property type="term" value="C:THO complex part of transcription export complex"/>
    <property type="evidence" value="ECO:0007669"/>
    <property type="project" value="TreeGrafter"/>
</dbReference>
<comment type="similarity">
    <text evidence="2">Belongs to the THOC5 family.</text>
</comment>
<organism evidence="5 6">
    <name type="scientific">Xylaria flabelliformis</name>
    <dbReference type="NCBI Taxonomy" id="2512241"/>
    <lineage>
        <taxon>Eukaryota</taxon>
        <taxon>Fungi</taxon>
        <taxon>Dikarya</taxon>
        <taxon>Ascomycota</taxon>
        <taxon>Pezizomycotina</taxon>
        <taxon>Sordariomycetes</taxon>
        <taxon>Xylariomycetidae</taxon>
        <taxon>Xylariales</taxon>
        <taxon>Xylariaceae</taxon>
        <taxon>Xylaria</taxon>
    </lineage>
</organism>
<dbReference type="PANTHER" id="PTHR13375">
    <property type="entry name" value="FMS INTERACTING PROTEIN"/>
    <property type="match status" value="1"/>
</dbReference>
<protein>
    <submittedName>
        <fullName evidence="5">Uncharacterized protein</fullName>
    </submittedName>
</protein>